<dbReference type="RefSeq" id="WP_379710287.1">
    <property type="nucleotide sequence ID" value="NZ_JBHTBS010000002.1"/>
</dbReference>
<evidence type="ECO:0000313" key="4">
    <source>
        <dbReference type="EMBL" id="MFC7336713.1"/>
    </source>
</evidence>
<dbReference type="Proteomes" id="UP001596472">
    <property type="component" value="Unassembled WGS sequence"/>
</dbReference>
<dbReference type="InterPro" id="IPR008979">
    <property type="entry name" value="Galactose-bd-like_sf"/>
</dbReference>
<dbReference type="SUPFAM" id="SSF49785">
    <property type="entry name" value="Galactose-binding domain-like"/>
    <property type="match status" value="1"/>
</dbReference>
<dbReference type="EMBL" id="JBHTBS010000002">
    <property type="protein sequence ID" value="MFC7336713.1"/>
    <property type="molecule type" value="Genomic_DNA"/>
</dbReference>
<evidence type="ECO:0000256" key="1">
    <source>
        <dbReference type="SAM" id="Coils"/>
    </source>
</evidence>
<evidence type="ECO:0000256" key="2">
    <source>
        <dbReference type="SAM" id="MobiDB-lite"/>
    </source>
</evidence>
<evidence type="ECO:0000313" key="5">
    <source>
        <dbReference type="Proteomes" id="UP001596472"/>
    </source>
</evidence>
<evidence type="ECO:0000256" key="3">
    <source>
        <dbReference type="SAM" id="SignalP"/>
    </source>
</evidence>
<protein>
    <submittedName>
        <fullName evidence="4">Uncharacterized protein</fullName>
    </submittedName>
</protein>
<sequence>MKSMFCHIRVRTPQIITALCAFLVAAPVSAQFQVKEGYRNRFSIQGAPQVAITDPLIPGANDSLSAAYLLQWRSGTALSGTISTRIYEGGNVVSGLPSTVVGASGELILPSGGGVKLASVSMGRPLSVLNTSFSLGSVIPTPIGPTGEADYYLPEPGNQTVEGRRNDHFYWSPHARKVFATQPGVIEIIWKARSGGADLSLSYAISTSAAKPERKIYWTENGFLGPKIEVPTSRVSAVNFVYNSLVPAVVPDADVFVSPYETSNPNITLPKEVRTIWYEPLDQQIHAYNREGRVFLEYLGNLNADGTTREHLGYEIVSIRKETRPITLRVDIGNVIEPPSDIPLPTGGFGPDPALAFSVTAGGGLANDPFVYEHLSLGGSKKTLYAIRKTAPGVYANGQLQQSSNEVLIYWKEEGERGIYWPKYYAGYIFDWPTSEDAYSLYARQHQSHGDAQDTAVVLDAANNPALVYQDDPGKQQAVLAPGNLFYTHVTGPDGRALIRYTNGDDIWFERILSRLDTSYPSFTQTISTDIGTRILPPVGADSQVGYIRQTTGTAFDVDAYIDPFVNGFEEAAKGAIIGINALPGKNDLEIWWYKKSTPPGSKLRPTYWPSYVSVHKLRWPSSPAEIVMASNAGSNALPSIQASGKIYYQNDPAKPGYNPNEEHALMLNGRAWALRNDLNQADSSEPYVLLSFEAIDGRPDMKVFKLLRENETWKFHYPAIAGKIVQSPMPLPILPAPLKEDGSLASYEFQQSAVDIPAGFDMQRDSEFLRYRRFTWTDRKGSVWMMRGPHAGNIAPPATAPHLRMRYFYKTLEGFHYPGISGQPAIGTLTPYLRAYLNPADPTAGYLGDAVSGEVHDEELPRPLDIVFVPTWPASAPELRIGETLTAAKLGLPGVRGQTSAQILYEQSIANDPDHSKPMAARQRSARLFDPTRAKTFNLGGDGDLSELPASIKTSNYLGRTYFPNLPPHLSQRFYFDPAAGGSGSGAGVGLKGQLVFHGSFIDEAAGEKYLQLNILGAADLASIIGLCDSEDAEFEHWQDAINSLSSTVETFKEDPAKRGTYIIDSSGAGTTDPDEKGLTYFRPGDSSLPDRRPQTFGPGEPAEISFSDSAVDSYALAASGGGQGFVVLAVGNGVAFTPPGEPVSLHVVKITAPLYRGEMKVIASANPLDEKLTFQHSGDFSGHPEEYDFEWRYAPPVDGVPPQIYTLERSLIMGDSNGSIETQWLSFMNPGDDYAQLRTADADLGDGSVVNLPSSLEIPPSDDASRPTHILRRTFTSDGDPLRLYLSLDIAAHCGATVYLNQAPVASWNIPGTSNTPRSSSPGSSFSPLSHIFEIPPSVLIAGENVVTLELVSDADPGSLLFANVRLEGTVETEHLSSWLSVSPGPYDTPQGETSGSVTGKSRHVLEGSSILTLTDNYFIVRYRAKSSANAAWQSVVGGGGWSKWTNPQLGEGWIKRVLAGINPFQQRVTDLFNNPVNTDTSILSQAGKRWEGDIALNLENINNFGLIEIYETVLRRGKMLSIEGTPPINYDAANDALLLAAGYLNDLYMLVGNEAFADAANPTIAFSEVLGGNAGSVATSLYAFKGQEPSVLDEELALLRGRDDLLQPGTRVAPAYNRLFWNYTRGIDSGEAIYALNYNIRDMDLDGTVSAVDATQLYPQGHGDAYGHYLTALTNYYGLLNNPNFAWVPRTEAVLVLGQPVQVDYTDERKFAAAAAAIARSANLITDLSYRQQYSATAQSGWSQLKDNTTNPQTGNVRHWGSDEWASRGGQGAYFHWVTANSLLPAVDEDPSHQGIRKIDRTTVPELSEIAAQAVSIQQTLDNADAQLNPLGLSPGAMQFDLDPTFLDVGSSAQNGNTFIQGQTHYDQIYQRALKALTNAATAFSNAEDSTRFLRSQEDSLSEQRAAIAEQEQAYTNQLIEIYGTPYPDDIGPGRTYPQGYAGPDLVHPMYVEITENLAGGGFTPIEESKYTIYTTLDPSILYQIASEGIDRLDPSGEIDGASDPVTYTLGAISGLYRRPDNWNGRRSSPGRMQTAISNELMARQVLFGALYDFDNLRNVIQQRIVLAQSAVRAHQKTLSLTMQNQQSQEKMRKLELAMGILSMSMEELQDSLGDLAGALAEAPPEVAGLAFDLTSGVRAGFYAASLVTKAAAGIVKIGASSEQIASELARENLDQLLEIDIDNANWTHENLQLLMELRQSLQDYVDSSGSVDATMRLYDQAQRELQAVQAEGERLQRQRLVFRQRAAALVQGYRTRDFAFRAFRNEALEKYKSLFDLASKYTYLAASSYDYETGLLDAEGNSTARGFLEQIVKSRAVGTLINDVPQIGGSSTGDPGLAGILARMNGDWSVVKTRFGLNNPDPALTTFSLRSENFRIVNGATGDLAWRDILSAAKKRDIMQDSDVRRYCLQAADANGQEVPGFIIEFSTSISDGLNFFGRPLAGGDHTFTPTAFATKIRSSGIALKGYIGMDSPSTTGTVVSEIGGTSPADPSTAFTSSNALSATPYVYLIPAGADFMRSPPLGESSFIRSWQVTDQAIPLPFNIGGTGYASDPQFVSGHSLSEATSVIRKHQAFRAVPDGTNFPSSRAYTNTRLIGRSAWNSRWKIVIPGRTLLANPEQGLQVFLETVKDIKLHFETYSYSGN</sequence>
<accession>A0ABW2L4T7</accession>
<comment type="caution">
    <text evidence="4">The sequence shown here is derived from an EMBL/GenBank/DDBJ whole genome shotgun (WGS) entry which is preliminary data.</text>
</comment>
<gene>
    <name evidence="4" type="ORF">ACFQY0_05960</name>
</gene>
<keyword evidence="3" id="KW-0732">Signal</keyword>
<feature type="signal peptide" evidence="3">
    <location>
        <begin position="1"/>
        <end position="30"/>
    </location>
</feature>
<feature type="coiled-coil region" evidence="1">
    <location>
        <begin position="2215"/>
        <end position="2242"/>
    </location>
</feature>
<name>A0ABW2L4T7_9BACT</name>
<dbReference type="Gene3D" id="2.60.120.260">
    <property type="entry name" value="Galactose-binding domain-like"/>
    <property type="match status" value="1"/>
</dbReference>
<feature type="compositionally biased region" description="Polar residues" evidence="2">
    <location>
        <begin position="1744"/>
        <end position="1759"/>
    </location>
</feature>
<reference evidence="5" key="1">
    <citation type="journal article" date="2019" name="Int. J. Syst. Evol. Microbiol.">
        <title>The Global Catalogue of Microorganisms (GCM) 10K type strain sequencing project: providing services to taxonomists for standard genome sequencing and annotation.</title>
        <authorList>
            <consortium name="The Broad Institute Genomics Platform"/>
            <consortium name="The Broad Institute Genome Sequencing Center for Infectious Disease"/>
            <person name="Wu L."/>
            <person name="Ma J."/>
        </authorList>
    </citation>
    <scope>NUCLEOTIDE SEQUENCE [LARGE SCALE GENOMIC DNA]</scope>
    <source>
        <strain evidence="5">CGMCC 4.1467</strain>
    </source>
</reference>
<organism evidence="4 5">
    <name type="scientific">Haloferula chungangensis</name>
    <dbReference type="NCBI Taxonomy" id="1048331"/>
    <lineage>
        <taxon>Bacteria</taxon>
        <taxon>Pseudomonadati</taxon>
        <taxon>Verrucomicrobiota</taxon>
        <taxon>Verrucomicrobiia</taxon>
        <taxon>Verrucomicrobiales</taxon>
        <taxon>Verrucomicrobiaceae</taxon>
        <taxon>Haloferula</taxon>
    </lineage>
</organism>
<proteinExistence type="predicted"/>
<feature type="region of interest" description="Disordered" evidence="2">
    <location>
        <begin position="1744"/>
        <end position="1766"/>
    </location>
</feature>
<keyword evidence="5" id="KW-1185">Reference proteome</keyword>
<keyword evidence="1" id="KW-0175">Coiled coil</keyword>
<feature type="chain" id="PRO_5046911624" evidence="3">
    <location>
        <begin position="31"/>
        <end position="2647"/>
    </location>
</feature>